<proteinExistence type="predicted"/>
<name>M1PEE6_BARAA</name>
<gene>
    <name evidence="1" type="ordered locus">BAnh1_11230</name>
</gene>
<dbReference type="HOGENOM" id="CLU_3058892_0_0_5"/>
<sequence>MDINKLILIANLKKYLLENRIPTYKISMNIFKKSPGYLTYKLNSSTIRTDEIT</sequence>
<evidence type="ECO:0000313" key="1">
    <source>
        <dbReference type="EMBL" id="AGF74991.1"/>
    </source>
</evidence>
<dbReference type="KEGG" id="baus:BAnh1_11230"/>
<dbReference type="EMBL" id="CP003123">
    <property type="protein sequence ID" value="AGF74991.1"/>
    <property type="molecule type" value="Genomic_DNA"/>
</dbReference>
<dbReference type="Proteomes" id="UP000011729">
    <property type="component" value="Chromosome"/>
</dbReference>
<organism evidence="1 2">
    <name type="scientific">Bartonella australis (strain Aust/NH1)</name>
    <dbReference type="NCBI Taxonomy" id="1094489"/>
    <lineage>
        <taxon>Bacteria</taxon>
        <taxon>Pseudomonadati</taxon>
        <taxon>Pseudomonadota</taxon>
        <taxon>Alphaproteobacteria</taxon>
        <taxon>Hyphomicrobiales</taxon>
        <taxon>Bartonellaceae</taxon>
        <taxon>Bartonella</taxon>
    </lineage>
</organism>
<reference evidence="1 2" key="1">
    <citation type="journal article" date="2013" name="PLoS Genet.">
        <title>A gene transfer agent and a dynamic repertoire of secretion systems hold the keys to the explosive radiation of the emerging pathogen Bartonella.</title>
        <authorList>
            <person name="Guy L."/>
            <person name="Nystedt B."/>
            <person name="Toft C."/>
            <person name="Zaremba-Niedzwiedzka K."/>
            <person name="Berglund E.C."/>
            <person name="Granberg F."/>
            <person name="Naslund K."/>
            <person name="Eriksson A.S."/>
            <person name="Andersson S.G."/>
        </authorList>
    </citation>
    <scope>NUCLEOTIDE SEQUENCE [LARGE SCALE GENOMIC DNA]</scope>
    <source>
        <strain evidence="1 2">Aust/NH1</strain>
    </source>
</reference>
<evidence type="ECO:0000313" key="2">
    <source>
        <dbReference type="Proteomes" id="UP000011729"/>
    </source>
</evidence>
<dbReference type="AlphaFoldDB" id="M1PEE6"/>
<accession>M1PEE6</accession>
<protein>
    <submittedName>
        <fullName evidence="1">Uncharacterized protein</fullName>
    </submittedName>
</protein>
<keyword evidence="2" id="KW-1185">Reference proteome</keyword>